<dbReference type="GO" id="GO:0005789">
    <property type="term" value="C:endoplasmic reticulum membrane"/>
    <property type="evidence" value="ECO:0007669"/>
    <property type="project" value="UniProtKB-SubCell"/>
</dbReference>
<keyword evidence="5 10" id="KW-0808">Transferase</keyword>
<feature type="signal peptide" evidence="11">
    <location>
        <begin position="1"/>
        <end position="22"/>
    </location>
</feature>
<feature type="transmembrane region" description="Helical" evidence="10">
    <location>
        <begin position="356"/>
        <end position="372"/>
    </location>
</feature>
<gene>
    <name evidence="12" type="ORF">g.30392</name>
    <name evidence="13" type="ORF">g.30393</name>
</gene>
<evidence type="ECO:0000256" key="6">
    <source>
        <dbReference type="ARBA" id="ARBA00022692"/>
    </source>
</evidence>
<feature type="transmembrane region" description="Helical" evidence="10">
    <location>
        <begin position="326"/>
        <end position="344"/>
    </location>
</feature>
<dbReference type="PANTHER" id="PTHR12413:SF2">
    <property type="entry name" value="DOLICHYL PYROPHOSPHATE GLC1MAN9GLCNAC2 ALPHA-1,3-GLUCOSYLTRANSFERASE-RELATED"/>
    <property type="match status" value="1"/>
</dbReference>
<feature type="transmembrane region" description="Helical" evidence="10">
    <location>
        <begin position="234"/>
        <end position="254"/>
    </location>
</feature>
<feature type="transmembrane region" description="Helical" evidence="10">
    <location>
        <begin position="158"/>
        <end position="175"/>
    </location>
</feature>
<accession>A0A1B6HEF3</accession>
<evidence type="ECO:0000256" key="1">
    <source>
        <dbReference type="ARBA" id="ARBA00004477"/>
    </source>
</evidence>
<evidence type="ECO:0000256" key="11">
    <source>
        <dbReference type="SAM" id="SignalP"/>
    </source>
</evidence>
<dbReference type="AlphaFoldDB" id="A0A1B6HEF3"/>
<organism evidence="12">
    <name type="scientific">Homalodisca liturata</name>
    <dbReference type="NCBI Taxonomy" id="320908"/>
    <lineage>
        <taxon>Eukaryota</taxon>
        <taxon>Metazoa</taxon>
        <taxon>Ecdysozoa</taxon>
        <taxon>Arthropoda</taxon>
        <taxon>Hexapoda</taxon>
        <taxon>Insecta</taxon>
        <taxon>Pterygota</taxon>
        <taxon>Neoptera</taxon>
        <taxon>Paraneoptera</taxon>
        <taxon>Hemiptera</taxon>
        <taxon>Auchenorrhyncha</taxon>
        <taxon>Membracoidea</taxon>
        <taxon>Cicadellidae</taxon>
        <taxon>Cicadellinae</taxon>
        <taxon>Proconiini</taxon>
        <taxon>Homalodisca</taxon>
    </lineage>
</organism>
<protein>
    <recommendedName>
        <fullName evidence="10">Alpha-1,3-glucosyltransferase</fullName>
        <ecNumber evidence="10">2.4.1.-</ecNumber>
    </recommendedName>
</protein>
<keyword evidence="8 10" id="KW-1133">Transmembrane helix</keyword>
<dbReference type="InterPro" id="IPR004856">
    <property type="entry name" value="Glyco_trans_ALG6/ALG8"/>
</dbReference>
<evidence type="ECO:0000256" key="10">
    <source>
        <dbReference type="RuleBase" id="RU363110"/>
    </source>
</evidence>
<feature type="transmembrane region" description="Helical" evidence="10">
    <location>
        <begin position="378"/>
        <end position="393"/>
    </location>
</feature>
<dbReference type="Pfam" id="PF03155">
    <property type="entry name" value="Alg6_Alg8"/>
    <property type="match status" value="1"/>
</dbReference>
<sequence>MFWTIVAVVSCIKLLLLPSYRSTDFEVHRNWLAITHSLPIHRWYYEDTSEWTLDYPPLFAWFEYLLSQVAVFFDPKMLEVQNLNYASYETVLFQKLSVIFADLVFAIGIKECCHYLSGSGVRKSSRWGLRWGSPAAILQLLLLGNAGLIIVDHIHFQYNGFLFGVLLLSIARVLQGRCLEGAFWFAVLLNLKHIFVYIAPAYAVYLLRNYCFDRTKEAHATEPLKLSSFSFVRFFKLAAVVTAVFLLSFGPFIIMGQLGQVLSRLFPFKRGLSHAYWAPNFWALYNMADKLLTVAGRAGGLKISTSKGSMTGGLVQEYQHSVLPSVAPSTTFVLTLLSIVPCLVKLWRCPGNPLHFVRCLVLCALSAFMFGWHVHEKAILIVIIPLTLLAVVWRREAQTYLLLSTVGHFSLFPLLFTPMENCIKVCLFLLHCIYAFQKLSSLFDITDSRHSLPLLSLPESLYVFSLSVLNLFENVVFPLSSLSKSYPFLPLMLISVHCAVGVLYCWLQYYWHFVTMDKASRKRKAY</sequence>
<dbReference type="EC" id="2.4.1.-" evidence="10"/>
<dbReference type="PANTHER" id="PTHR12413">
    <property type="entry name" value="DOLICHYL GLYCOSYLTRANSFERASE"/>
    <property type="match status" value="1"/>
</dbReference>
<dbReference type="GO" id="GO:0042283">
    <property type="term" value="F:dolichyl pyrophosphate Glc1Man9GlcNAc2 alpha-1,3-glucosyltransferase activity"/>
    <property type="evidence" value="ECO:0007669"/>
    <property type="project" value="TreeGrafter"/>
</dbReference>
<dbReference type="GO" id="GO:0006487">
    <property type="term" value="P:protein N-linked glycosylation"/>
    <property type="evidence" value="ECO:0007669"/>
    <property type="project" value="TreeGrafter"/>
</dbReference>
<keyword evidence="4 10" id="KW-0328">Glycosyltransferase</keyword>
<evidence type="ECO:0000256" key="7">
    <source>
        <dbReference type="ARBA" id="ARBA00022824"/>
    </source>
</evidence>
<reference evidence="12" key="1">
    <citation type="submission" date="2015-11" db="EMBL/GenBank/DDBJ databases">
        <title>De novo transcriptome assembly of four potential Pierce s Disease insect vectors from Arizona vineyards.</title>
        <authorList>
            <person name="Tassone E.E."/>
        </authorList>
    </citation>
    <scope>NUCLEOTIDE SEQUENCE</scope>
</reference>
<dbReference type="UniPathway" id="UPA00378"/>
<evidence type="ECO:0000256" key="3">
    <source>
        <dbReference type="ARBA" id="ARBA00008715"/>
    </source>
</evidence>
<dbReference type="EMBL" id="GECU01034650">
    <property type="protein sequence ID" value="JAS73056.1"/>
    <property type="molecule type" value="Transcribed_RNA"/>
</dbReference>
<keyword evidence="7 10" id="KW-0256">Endoplasmic reticulum</keyword>
<feature type="transmembrane region" description="Helical" evidence="10">
    <location>
        <begin position="129"/>
        <end position="151"/>
    </location>
</feature>
<keyword evidence="6 10" id="KW-0812">Transmembrane</keyword>
<feature type="transmembrane region" description="Helical" evidence="10">
    <location>
        <begin position="400"/>
        <end position="416"/>
    </location>
</feature>
<evidence type="ECO:0000256" key="8">
    <source>
        <dbReference type="ARBA" id="ARBA00022989"/>
    </source>
</evidence>
<evidence type="ECO:0000256" key="2">
    <source>
        <dbReference type="ARBA" id="ARBA00004922"/>
    </source>
</evidence>
<evidence type="ECO:0000256" key="5">
    <source>
        <dbReference type="ARBA" id="ARBA00022679"/>
    </source>
</evidence>
<evidence type="ECO:0000313" key="12">
    <source>
        <dbReference type="EMBL" id="JAS73056.1"/>
    </source>
</evidence>
<proteinExistence type="inferred from homology"/>
<evidence type="ECO:0000256" key="9">
    <source>
        <dbReference type="ARBA" id="ARBA00023136"/>
    </source>
</evidence>
<dbReference type="EMBL" id="GECU01026325">
    <property type="protein sequence ID" value="JAS81381.1"/>
    <property type="molecule type" value="Transcribed_RNA"/>
</dbReference>
<comment type="pathway">
    <text evidence="2 10">Protein modification; protein glycosylation.</text>
</comment>
<feature type="chain" id="PRO_5008584272" description="Alpha-1,3-glucosyltransferase" evidence="11">
    <location>
        <begin position="23"/>
        <end position="526"/>
    </location>
</feature>
<evidence type="ECO:0000256" key="4">
    <source>
        <dbReference type="ARBA" id="ARBA00022676"/>
    </source>
</evidence>
<keyword evidence="9 10" id="KW-0472">Membrane</keyword>
<feature type="transmembrane region" description="Helical" evidence="10">
    <location>
        <begin position="492"/>
        <end position="514"/>
    </location>
</feature>
<feature type="transmembrane region" description="Helical" evidence="10">
    <location>
        <begin position="181"/>
        <end position="207"/>
    </location>
</feature>
<name>A0A1B6HEF3_9HEMI</name>
<comment type="similarity">
    <text evidence="3 10">Belongs to the ALG6/ALG8 glucosyltransferase family.</text>
</comment>
<comment type="subcellular location">
    <subcellularLocation>
        <location evidence="1 10">Endoplasmic reticulum membrane</location>
        <topology evidence="1 10">Multi-pass membrane protein</topology>
    </subcellularLocation>
</comment>
<keyword evidence="11" id="KW-0732">Signal</keyword>
<evidence type="ECO:0000313" key="13">
    <source>
        <dbReference type="EMBL" id="JAS81381.1"/>
    </source>
</evidence>